<dbReference type="RefSeq" id="WP_127651645.1">
    <property type="nucleotide sequence ID" value="NZ_MKWS01000018.1"/>
</dbReference>
<gene>
    <name evidence="2" type="ORF">A9HBioS_4555</name>
</gene>
<protein>
    <submittedName>
        <fullName evidence="2">Uncharacterized protein</fullName>
    </submittedName>
</protein>
<proteinExistence type="predicted"/>
<feature type="transmembrane region" description="Helical" evidence="1">
    <location>
        <begin position="246"/>
        <end position="269"/>
    </location>
</feature>
<evidence type="ECO:0000313" key="2">
    <source>
        <dbReference type="EMBL" id="RVD75435.1"/>
    </source>
</evidence>
<accession>A0AA94JGH9</accession>
<name>A0AA94JGH9_9PSED</name>
<keyword evidence="1" id="KW-1133">Transmembrane helix</keyword>
<dbReference type="AlphaFoldDB" id="A0AA94JGH9"/>
<evidence type="ECO:0000313" key="3">
    <source>
        <dbReference type="Proteomes" id="UP000288002"/>
    </source>
</evidence>
<reference evidence="2 3" key="1">
    <citation type="submission" date="2016-10" db="EMBL/GenBank/DDBJ databases">
        <title>Search of new enzymes for the oxidation of sulfur compounds.</title>
        <authorList>
            <person name="Novo A."/>
            <person name="Moreira I.S."/>
            <person name="Castro P.M."/>
        </authorList>
    </citation>
    <scope>NUCLEOTIDE SEQUENCE [LARGE SCALE GENOMIC DNA]</scope>
    <source>
        <strain evidence="2 3">A9</strain>
    </source>
</reference>
<keyword evidence="1" id="KW-0472">Membrane</keyword>
<evidence type="ECO:0000256" key="1">
    <source>
        <dbReference type="SAM" id="Phobius"/>
    </source>
</evidence>
<comment type="caution">
    <text evidence="2">The sequence shown here is derived from an EMBL/GenBank/DDBJ whole genome shotgun (WGS) entry which is preliminary data.</text>
</comment>
<dbReference type="Proteomes" id="UP000288002">
    <property type="component" value="Unassembled WGS sequence"/>
</dbReference>
<dbReference type="EMBL" id="MKWS01000018">
    <property type="protein sequence ID" value="RVD75435.1"/>
    <property type="molecule type" value="Genomic_DNA"/>
</dbReference>
<sequence length="272" mass="30845">MERIDAPVKLNVNLTTEDITKNLEIIEVCHRNTHVQDSHYILIETQLKSTTWSLQGTPTASSKITVRATYLYGSQGLFKAGQLISEMGGELNDSRKMVKLTNGSVMVDGCMQGLHIGTYIFHKIVSWAKQFAPSYTVAPITVISGDAGKGNKERRNKLYMNSGIRFIWEGEEGREGRSDPALTISELTPYANWPNINKDYGMKALDKTWRELSILKERVRGLKKSQRYYRKEYETIRSRLRAIASFLNMPMYAICILLGLGIGKAFGWYQGF</sequence>
<organism evidence="2 3">
    <name type="scientific">Pseudomonas koreensis</name>
    <dbReference type="NCBI Taxonomy" id="198620"/>
    <lineage>
        <taxon>Bacteria</taxon>
        <taxon>Pseudomonadati</taxon>
        <taxon>Pseudomonadota</taxon>
        <taxon>Gammaproteobacteria</taxon>
        <taxon>Pseudomonadales</taxon>
        <taxon>Pseudomonadaceae</taxon>
        <taxon>Pseudomonas</taxon>
    </lineage>
</organism>
<keyword evidence="1" id="KW-0812">Transmembrane</keyword>